<feature type="transmembrane region" description="Helical" evidence="2">
    <location>
        <begin position="45"/>
        <end position="67"/>
    </location>
</feature>
<keyword evidence="2" id="KW-0812">Transmembrane</keyword>
<feature type="compositionally biased region" description="Basic and acidic residues" evidence="1">
    <location>
        <begin position="267"/>
        <end position="278"/>
    </location>
</feature>
<sequence>SFEPSSDSKHTALLSFEPTNDSERTVPPTLSEQFPITEERDYSTAIIIVTAILVFLLVLLVILGFTLKQQKNRRKKLLLAAEMEKEEKAKRRKRWFRRKQKQEKREKKERKKRSKKLKEKRKKKATREEVMLALSDYLTSQSKKYETPVEEPTPAASEVGVVGITPHKVSSEVNVEVEREVPSKEVIPAKDSGSIEMPKQPTVPDISAEKKTIETLPLKCSSEKKLVDTSPFISPAITLSGIASTTPSQSGGPAIDKMQSLPGEPKINSDEGRSREHMLPQPVET</sequence>
<feature type="region of interest" description="Disordered" evidence="1">
    <location>
        <begin position="174"/>
        <end position="207"/>
    </location>
</feature>
<feature type="region of interest" description="Disordered" evidence="1">
    <location>
        <begin position="90"/>
        <end position="127"/>
    </location>
</feature>
<feature type="compositionally biased region" description="Basic and acidic residues" evidence="1">
    <location>
        <begin position="1"/>
        <end position="10"/>
    </location>
</feature>
<accession>A0A3P7IIQ9</accession>
<feature type="region of interest" description="Disordered" evidence="1">
    <location>
        <begin position="239"/>
        <end position="285"/>
    </location>
</feature>
<keyword evidence="4" id="KW-1185">Reference proteome</keyword>
<evidence type="ECO:0000256" key="1">
    <source>
        <dbReference type="SAM" id="MobiDB-lite"/>
    </source>
</evidence>
<dbReference type="AlphaFoldDB" id="A0A3P7IIQ9"/>
<keyword evidence="2" id="KW-1133">Transmembrane helix</keyword>
<feature type="compositionally biased region" description="Polar residues" evidence="1">
    <location>
        <begin position="241"/>
        <end position="251"/>
    </location>
</feature>
<dbReference type="EMBL" id="UYYB01028228">
    <property type="protein sequence ID" value="VDM72981.1"/>
    <property type="molecule type" value="Genomic_DNA"/>
</dbReference>
<keyword evidence="2" id="KW-0472">Membrane</keyword>
<feature type="non-terminal residue" evidence="3">
    <location>
        <position position="1"/>
    </location>
</feature>
<organism evidence="3 4">
    <name type="scientific">Strongylus vulgaris</name>
    <name type="common">Blood worm</name>
    <dbReference type="NCBI Taxonomy" id="40348"/>
    <lineage>
        <taxon>Eukaryota</taxon>
        <taxon>Metazoa</taxon>
        <taxon>Ecdysozoa</taxon>
        <taxon>Nematoda</taxon>
        <taxon>Chromadorea</taxon>
        <taxon>Rhabditida</taxon>
        <taxon>Rhabditina</taxon>
        <taxon>Rhabditomorpha</taxon>
        <taxon>Strongyloidea</taxon>
        <taxon>Strongylidae</taxon>
        <taxon>Strongylus</taxon>
    </lineage>
</organism>
<name>A0A3P7IIQ9_STRVU</name>
<gene>
    <name evidence="3" type="ORF">SVUK_LOCUS7979</name>
</gene>
<evidence type="ECO:0000313" key="3">
    <source>
        <dbReference type="EMBL" id="VDM72981.1"/>
    </source>
</evidence>
<feature type="region of interest" description="Disordered" evidence="1">
    <location>
        <begin position="1"/>
        <end position="28"/>
    </location>
</feature>
<evidence type="ECO:0000256" key="2">
    <source>
        <dbReference type="SAM" id="Phobius"/>
    </source>
</evidence>
<dbReference type="Proteomes" id="UP000270094">
    <property type="component" value="Unassembled WGS sequence"/>
</dbReference>
<feature type="non-terminal residue" evidence="3">
    <location>
        <position position="285"/>
    </location>
</feature>
<protein>
    <submittedName>
        <fullName evidence="3">Uncharacterized protein</fullName>
    </submittedName>
</protein>
<evidence type="ECO:0000313" key="4">
    <source>
        <dbReference type="Proteomes" id="UP000270094"/>
    </source>
</evidence>
<proteinExistence type="predicted"/>
<feature type="compositionally biased region" description="Basic residues" evidence="1">
    <location>
        <begin position="90"/>
        <end position="125"/>
    </location>
</feature>
<reference evidence="3 4" key="1">
    <citation type="submission" date="2018-11" db="EMBL/GenBank/DDBJ databases">
        <authorList>
            <consortium name="Pathogen Informatics"/>
        </authorList>
    </citation>
    <scope>NUCLEOTIDE SEQUENCE [LARGE SCALE GENOMIC DNA]</scope>
</reference>